<dbReference type="GeneID" id="66099493"/>
<gene>
    <name evidence="1" type="ORF">BT62DRAFT_1006044</name>
</gene>
<comment type="caution">
    <text evidence="1">The sequence shown here is derived from an EMBL/GenBank/DDBJ whole genome shotgun (WGS) entry which is preliminary data.</text>
</comment>
<evidence type="ECO:0000313" key="2">
    <source>
        <dbReference type="Proteomes" id="UP000812287"/>
    </source>
</evidence>
<organism evidence="1 2">
    <name type="scientific">Guyanagaster necrorhizus</name>
    <dbReference type="NCBI Taxonomy" id="856835"/>
    <lineage>
        <taxon>Eukaryota</taxon>
        <taxon>Fungi</taxon>
        <taxon>Dikarya</taxon>
        <taxon>Basidiomycota</taxon>
        <taxon>Agaricomycotina</taxon>
        <taxon>Agaricomycetes</taxon>
        <taxon>Agaricomycetidae</taxon>
        <taxon>Agaricales</taxon>
        <taxon>Marasmiineae</taxon>
        <taxon>Physalacriaceae</taxon>
        <taxon>Guyanagaster</taxon>
    </lineage>
</organism>
<dbReference type="Proteomes" id="UP000812287">
    <property type="component" value="Unassembled WGS sequence"/>
</dbReference>
<proteinExistence type="predicted"/>
<dbReference type="RefSeq" id="XP_043039359.1">
    <property type="nucleotide sequence ID" value="XM_043177206.1"/>
</dbReference>
<sequence length="95" mass="10741">MSSNEFQDATVALSVVRKVLDVAHTFEAQEKFPQYDHFANLFKQRYFEEALNEAAMDTVVDALDSVGVPLEPDTFISIGSRLCGSWTKRRATILR</sequence>
<protein>
    <submittedName>
        <fullName evidence="1">Uncharacterized protein</fullName>
    </submittedName>
</protein>
<reference evidence="1" key="1">
    <citation type="submission" date="2020-11" db="EMBL/GenBank/DDBJ databases">
        <title>Adaptations for nitrogen fixation in a non-lichenized fungal sporocarp promotes dispersal by wood-feeding termites.</title>
        <authorList>
            <consortium name="DOE Joint Genome Institute"/>
            <person name="Koch R.A."/>
            <person name="Yoon G."/>
            <person name="Arayal U."/>
            <person name="Lail K."/>
            <person name="Amirebrahimi M."/>
            <person name="Labutti K."/>
            <person name="Lipzen A."/>
            <person name="Riley R."/>
            <person name="Barry K."/>
            <person name="Henrissat B."/>
            <person name="Grigoriev I.V."/>
            <person name="Herr J.R."/>
            <person name="Aime M.C."/>
        </authorList>
    </citation>
    <scope>NUCLEOTIDE SEQUENCE</scope>
    <source>
        <strain evidence="1">MCA 3950</strain>
    </source>
</reference>
<dbReference type="EMBL" id="MU250535">
    <property type="protein sequence ID" value="KAG7445859.1"/>
    <property type="molecule type" value="Genomic_DNA"/>
</dbReference>
<accession>A0A9P7VTM3</accession>
<name>A0A9P7VTM3_9AGAR</name>
<dbReference type="AlphaFoldDB" id="A0A9P7VTM3"/>
<evidence type="ECO:0000313" key="1">
    <source>
        <dbReference type="EMBL" id="KAG7445859.1"/>
    </source>
</evidence>
<keyword evidence="2" id="KW-1185">Reference proteome</keyword>